<protein>
    <submittedName>
        <fullName evidence="1">Uncharacterized protein</fullName>
    </submittedName>
</protein>
<dbReference type="AlphaFoldDB" id="A0A0B7KRB0"/>
<gene>
    <name evidence="1" type="ORF">BN869_000013553_1</name>
</gene>
<reference evidence="1" key="1">
    <citation type="submission" date="2015-01" db="EMBL/GenBank/DDBJ databases">
        <authorList>
            <person name="Durling Mikael"/>
        </authorList>
    </citation>
    <scope>NUCLEOTIDE SEQUENCE</scope>
</reference>
<name>A0A0B7KRB0_BIOOC</name>
<proteinExistence type="predicted"/>
<organism evidence="1">
    <name type="scientific">Bionectria ochroleuca</name>
    <name type="common">Gliocladium roseum</name>
    <dbReference type="NCBI Taxonomy" id="29856"/>
    <lineage>
        <taxon>Eukaryota</taxon>
        <taxon>Fungi</taxon>
        <taxon>Dikarya</taxon>
        <taxon>Ascomycota</taxon>
        <taxon>Pezizomycotina</taxon>
        <taxon>Sordariomycetes</taxon>
        <taxon>Hypocreomycetidae</taxon>
        <taxon>Hypocreales</taxon>
        <taxon>Bionectriaceae</taxon>
        <taxon>Clonostachys</taxon>
    </lineage>
</organism>
<sequence length="235" mass="26363">MAPANTIDDTFIPEFLYHTCLTVDEHDVQTLEDIPRLYVLGSHGTLEAAKKCALKALATLGYEEADFALHQTRPHGVEEWEHGNGTIVYAKAPAGQEFLVRIDTKLNIEDLPALPDGSLRLPRGTDHLHFIVQTQIKYTADRAISSEIQGAYLKRNDALEAAKWCLLDESSDPKVDYAQFEVNNDLEPKADWPFGKDVLIHAVTHTGENYLISLVTPPSSYRRLDKHRKKRGTST</sequence>
<accession>A0A0B7KRB0</accession>
<evidence type="ECO:0000313" key="1">
    <source>
        <dbReference type="EMBL" id="CEO57495.1"/>
    </source>
</evidence>
<dbReference type="EMBL" id="CDPU01000105">
    <property type="protein sequence ID" value="CEO57495.1"/>
    <property type="molecule type" value="Genomic_DNA"/>
</dbReference>